<reference evidence="2" key="1">
    <citation type="submission" date="2025-08" db="UniProtKB">
        <authorList>
            <consortium name="RefSeq"/>
        </authorList>
    </citation>
    <scope>IDENTIFICATION</scope>
    <source>
        <tissue evidence="2">Gonad</tissue>
    </source>
</reference>
<keyword evidence="1" id="KW-1185">Reference proteome</keyword>
<gene>
    <name evidence="2" type="primary">LOC109477111</name>
</gene>
<name>A0A6P4ZI98_BRABE</name>
<proteinExistence type="predicted"/>
<dbReference type="OrthoDB" id="9997961at2759"/>
<dbReference type="Gene3D" id="3.40.50.300">
    <property type="entry name" value="P-loop containing nucleotide triphosphate hydrolases"/>
    <property type="match status" value="1"/>
</dbReference>
<dbReference type="AlphaFoldDB" id="A0A6P4ZI98"/>
<organism evidence="1 2">
    <name type="scientific">Branchiostoma belcheri</name>
    <name type="common">Amphioxus</name>
    <dbReference type="NCBI Taxonomy" id="7741"/>
    <lineage>
        <taxon>Eukaryota</taxon>
        <taxon>Metazoa</taxon>
        <taxon>Chordata</taxon>
        <taxon>Cephalochordata</taxon>
        <taxon>Leptocardii</taxon>
        <taxon>Amphioxiformes</taxon>
        <taxon>Branchiostomatidae</taxon>
        <taxon>Branchiostoma</taxon>
    </lineage>
</organism>
<accession>A0A6P4ZI98</accession>
<evidence type="ECO:0000313" key="1">
    <source>
        <dbReference type="Proteomes" id="UP000515135"/>
    </source>
</evidence>
<dbReference type="InterPro" id="IPR027417">
    <property type="entry name" value="P-loop_NTPase"/>
</dbReference>
<dbReference type="KEGG" id="bbel:109477111"/>
<sequence length="446" mass="50775">MPVFVQKSMLAGDGGPSPIVCMARLLGVRCRDIFLKGGLLTIWAARLSDFVPVQRTLPRSSVFDTGVGEPIPDPVRFLQKNGAQFLVYSFDFDQRVLGFVKVREGIDIRKAPFLYQAQRANAEELLLLPFDILPAVADGLEKTQLAVKNICLYNTGRCGSTLMCKALDVISEVQAVSEPDVFQVIIERVCKKDVPLSSDERNEIIKLLKCSVILLNFYFQQKDPSRKVICYKLRSDAIFIADLIQKAAPMAKTIFMYRDLPGFYDSCLNLRFNGSYWRYFVETTLRLDVFSRVPVLKTDLPIFKYASEHPSMIECPVTHGVPFLYVSLWILQMQKAFDLIQEDSENFFHECLTFKQLLAYKERIILKVLEKLDVYVPSDVNSYKIRDVFGVDSQQGSVMQSGRRQGNSGRSWVGTWEKNLFSTTLEHYNGDVDVPDFVLPNTVIME</sequence>
<evidence type="ECO:0000313" key="2">
    <source>
        <dbReference type="RefSeq" id="XP_019633729.1"/>
    </source>
</evidence>
<dbReference type="PANTHER" id="PTHR33844:SF1">
    <property type="entry name" value="SULFOTRANSFERASE DOMAIN-CONTAINING PROTEIN"/>
    <property type="match status" value="1"/>
</dbReference>
<dbReference type="RefSeq" id="XP_019633729.1">
    <property type="nucleotide sequence ID" value="XM_019778170.1"/>
</dbReference>
<dbReference type="Proteomes" id="UP000515135">
    <property type="component" value="Unplaced"/>
</dbReference>
<dbReference type="SUPFAM" id="SSF52540">
    <property type="entry name" value="P-loop containing nucleoside triphosphate hydrolases"/>
    <property type="match status" value="1"/>
</dbReference>
<dbReference type="PANTHER" id="PTHR33844">
    <property type="entry name" value="SULFOTRANSFER_1 DOMAIN-CONTAINING PROTEIN"/>
    <property type="match status" value="1"/>
</dbReference>
<protein>
    <submittedName>
        <fullName evidence="2">Uncharacterized protein LOC109477111</fullName>
    </submittedName>
</protein>
<dbReference type="GeneID" id="109477111"/>